<dbReference type="OrthoDB" id="9770036at2"/>
<dbReference type="RefSeq" id="WP_092872011.1">
    <property type="nucleotide sequence ID" value="NZ_FOJY01000008.1"/>
</dbReference>
<dbReference type="EMBL" id="FOJY01000008">
    <property type="protein sequence ID" value="SFB06417.1"/>
    <property type="molecule type" value="Genomic_DNA"/>
</dbReference>
<dbReference type="Pfam" id="PF02687">
    <property type="entry name" value="FtsX"/>
    <property type="match status" value="1"/>
</dbReference>
<evidence type="ECO:0000259" key="9">
    <source>
        <dbReference type="Pfam" id="PF12704"/>
    </source>
</evidence>
<evidence type="ECO:0000256" key="3">
    <source>
        <dbReference type="ARBA" id="ARBA00022692"/>
    </source>
</evidence>
<feature type="transmembrane region" description="Helical" evidence="7">
    <location>
        <begin position="353"/>
        <end position="379"/>
    </location>
</feature>
<comment type="similarity">
    <text evidence="6">Belongs to the ABC-4 integral membrane protein family.</text>
</comment>
<reference evidence="10 11" key="1">
    <citation type="submission" date="2016-10" db="EMBL/GenBank/DDBJ databases">
        <authorList>
            <person name="de Groot N.N."/>
        </authorList>
    </citation>
    <scope>NUCLEOTIDE SEQUENCE [LARGE SCALE GENOMIC DNA]</scope>
    <source>
        <strain evidence="10 11">DSM 5522</strain>
    </source>
</reference>
<dbReference type="GO" id="GO:0022857">
    <property type="term" value="F:transmembrane transporter activity"/>
    <property type="evidence" value="ECO:0007669"/>
    <property type="project" value="TreeGrafter"/>
</dbReference>
<dbReference type="STRING" id="1120918.SAMN05216249_10845"/>
<dbReference type="AlphaFoldDB" id="A0A1I0Y0J6"/>
<protein>
    <submittedName>
        <fullName evidence="10">Putative ABC transport system permease protein</fullName>
    </submittedName>
</protein>
<keyword evidence="11" id="KW-1185">Reference proteome</keyword>
<dbReference type="GO" id="GO:0005886">
    <property type="term" value="C:plasma membrane"/>
    <property type="evidence" value="ECO:0007669"/>
    <property type="project" value="UniProtKB-SubCell"/>
</dbReference>
<keyword evidence="3 7" id="KW-0812">Transmembrane</keyword>
<evidence type="ECO:0000256" key="5">
    <source>
        <dbReference type="ARBA" id="ARBA00023136"/>
    </source>
</evidence>
<evidence type="ECO:0000313" key="10">
    <source>
        <dbReference type="EMBL" id="SFB06417.1"/>
    </source>
</evidence>
<dbReference type="Pfam" id="PF12704">
    <property type="entry name" value="MacB_PCD"/>
    <property type="match status" value="1"/>
</dbReference>
<accession>A0A1I0Y0J6</accession>
<organism evidence="10 11">
    <name type="scientific">Acetitomaculum ruminis DSM 5522</name>
    <dbReference type="NCBI Taxonomy" id="1120918"/>
    <lineage>
        <taxon>Bacteria</taxon>
        <taxon>Bacillati</taxon>
        <taxon>Bacillota</taxon>
        <taxon>Clostridia</taxon>
        <taxon>Lachnospirales</taxon>
        <taxon>Lachnospiraceae</taxon>
        <taxon>Acetitomaculum</taxon>
    </lineage>
</organism>
<evidence type="ECO:0000259" key="8">
    <source>
        <dbReference type="Pfam" id="PF02687"/>
    </source>
</evidence>
<keyword evidence="5 7" id="KW-0472">Membrane</keyword>
<keyword evidence="2" id="KW-1003">Cell membrane</keyword>
<dbReference type="Proteomes" id="UP000198838">
    <property type="component" value="Unassembled WGS sequence"/>
</dbReference>
<feature type="transmembrane region" description="Helical" evidence="7">
    <location>
        <begin position="399"/>
        <end position="428"/>
    </location>
</feature>
<dbReference type="PANTHER" id="PTHR30572">
    <property type="entry name" value="MEMBRANE COMPONENT OF TRANSPORTER-RELATED"/>
    <property type="match status" value="1"/>
</dbReference>
<evidence type="ECO:0000256" key="6">
    <source>
        <dbReference type="ARBA" id="ARBA00038076"/>
    </source>
</evidence>
<dbReference type="InterPro" id="IPR050250">
    <property type="entry name" value="Macrolide_Exporter_MacB"/>
</dbReference>
<keyword evidence="4 7" id="KW-1133">Transmembrane helix</keyword>
<evidence type="ECO:0000313" key="11">
    <source>
        <dbReference type="Proteomes" id="UP000198838"/>
    </source>
</evidence>
<name>A0A1I0Y0J6_9FIRM</name>
<comment type="subcellular location">
    <subcellularLocation>
        <location evidence="1">Cell membrane</location>
        <topology evidence="1">Multi-pass membrane protein</topology>
    </subcellularLocation>
</comment>
<feature type="transmembrane region" description="Helical" evidence="7">
    <location>
        <begin position="21"/>
        <end position="42"/>
    </location>
</feature>
<feature type="domain" description="ABC3 transporter permease C-terminal" evidence="8">
    <location>
        <begin position="310"/>
        <end position="438"/>
    </location>
</feature>
<gene>
    <name evidence="10" type="ORF">SAMN05216249_10845</name>
</gene>
<evidence type="ECO:0000256" key="1">
    <source>
        <dbReference type="ARBA" id="ARBA00004651"/>
    </source>
</evidence>
<proteinExistence type="inferred from homology"/>
<feature type="transmembrane region" description="Helical" evidence="7">
    <location>
        <begin position="299"/>
        <end position="332"/>
    </location>
</feature>
<evidence type="ECO:0000256" key="2">
    <source>
        <dbReference type="ARBA" id="ARBA00022475"/>
    </source>
</evidence>
<dbReference type="InterPro" id="IPR025857">
    <property type="entry name" value="MacB_PCD"/>
</dbReference>
<feature type="domain" description="MacB-like periplasmic core" evidence="9">
    <location>
        <begin position="21"/>
        <end position="270"/>
    </location>
</feature>
<evidence type="ECO:0000256" key="4">
    <source>
        <dbReference type="ARBA" id="ARBA00022989"/>
    </source>
</evidence>
<dbReference type="InterPro" id="IPR003838">
    <property type="entry name" value="ABC3_permease_C"/>
</dbReference>
<evidence type="ECO:0000256" key="7">
    <source>
        <dbReference type="SAM" id="Phobius"/>
    </source>
</evidence>
<dbReference type="PANTHER" id="PTHR30572:SF4">
    <property type="entry name" value="ABC TRANSPORTER PERMEASE YTRF"/>
    <property type="match status" value="1"/>
</dbReference>
<sequence length="445" mass="47855">MSILECIKLAYRSIKINRLRSFLTMLGIIIGISSVITITTIGNSLQETISATMNDLGGTNIIYGTVSIKQNEDEQIDNGFVYPDMGDKDLISDSMIENLKTDLSDTVQGVSVTNSLGNATVSMNDNNLNLSVTGVTSGYMKANSKDMMLGREISEEDVSQKKHTIVVSDRFVKYAFKDGVNPIGKKITVSITGGMTFSAYIVGVYEYEEATDSLAMTNSSKSEKDSTTEAMIPVSYANQINSSVSNGYSFISIITKNGVDATKASEEITNYFNDNYYKNNKNFEFKCFDLASSLSVIDGVLSAITIAVSVIAGISLIVGGVGVMNIMLVSVMERTSEIGIRKALGAKGKSIKLQFLIESIVICLIGGIIGIIIGIVNGFLLAKVATTLVSTMESSIADYLVVTVSPSITAIIVSVVFSMVTGMIFGYYPAKRAANMSPIDALRYE</sequence>